<keyword evidence="2 6" id="KW-0812">Transmembrane</keyword>
<gene>
    <name evidence="7" type="ORF">CLCR_00635</name>
</gene>
<evidence type="ECO:0000256" key="5">
    <source>
        <dbReference type="SAM" id="MobiDB-lite"/>
    </source>
</evidence>
<dbReference type="GO" id="GO:0005509">
    <property type="term" value="F:calcium ion binding"/>
    <property type="evidence" value="ECO:0007669"/>
    <property type="project" value="InterPro"/>
</dbReference>
<evidence type="ECO:0000256" key="3">
    <source>
        <dbReference type="ARBA" id="ARBA00022989"/>
    </source>
</evidence>
<keyword evidence="3 6" id="KW-1133">Transmembrane helix</keyword>
<protein>
    <submittedName>
        <fullName evidence="7">DUF1682 domain protein</fullName>
    </submittedName>
</protein>
<feature type="compositionally biased region" description="Basic residues" evidence="5">
    <location>
        <begin position="452"/>
        <end position="464"/>
    </location>
</feature>
<dbReference type="GO" id="GO:0005783">
    <property type="term" value="C:endoplasmic reticulum"/>
    <property type="evidence" value="ECO:0007669"/>
    <property type="project" value="InterPro"/>
</dbReference>
<evidence type="ECO:0000256" key="6">
    <source>
        <dbReference type="SAM" id="Phobius"/>
    </source>
</evidence>
<keyword evidence="8" id="KW-1185">Reference proteome</keyword>
<sequence>MDYFKSLVGGKPSQAPIVAEDADFADFAAAPPPSPVSIPGSPADAQAASATGANLAAGDLPRKMIYTKWYRVWERTQLSDFTMEAILIPFILLAMLVHFWGTRTNRRKARKWIAVHEPLLEREFALVGYASAPQETTEAASSPVDASLFKEVVKKSGNGVSEDLLKEKSAWEFETYATGRQNVAFADIKISLKRRMNPLVLIAEELTGLFIESVKPKPERVEAVIYTFDGKEKDFVPPPVPGSEETGKQKGVGNSSYDPFVFAVVNKLAMRRLRDERYDLSLTFTKDNAKLPEWTTVMSESAEISEWLLTKDLVDAVKEAGPDHFQYLIITDQPHDKPTNLNETAQKKRLHLALNLPSSEEHYLHTLPLFALFLRLPDFLVSNAKLRPEVLRKINAIRDQEKSKLKKISDKEAEEERLRQLDKMKKEERDRKMKGMSAEEQRKFLDRENEKQRKKNEKKMTRRG</sequence>
<dbReference type="PANTHER" id="PTHR12883">
    <property type="entry name" value="ADIPOCYTE-SPECIFIC PROTEIN 4-RELATED"/>
    <property type="match status" value="1"/>
</dbReference>
<name>A0A1C1C6Q4_9EURO</name>
<feature type="region of interest" description="Disordered" evidence="5">
    <location>
        <begin position="403"/>
        <end position="464"/>
    </location>
</feature>
<dbReference type="Pfam" id="PF07946">
    <property type="entry name" value="CCDC47"/>
    <property type="match status" value="1"/>
</dbReference>
<dbReference type="OrthoDB" id="10039147at2759"/>
<dbReference type="STRING" id="86049.A0A1C1C6Q4"/>
<reference evidence="8" key="1">
    <citation type="submission" date="2015-07" db="EMBL/GenBank/DDBJ databases">
        <authorList>
            <person name="Teixeira M.M."/>
            <person name="Souza R.C."/>
            <person name="Almeida L.G."/>
            <person name="Vicente V.A."/>
            <person name="de Hoog S."/>
            <person name="Bocca A.L."/>
            <person name="de Almeida S.R."/>
            <person name="Vasconcelos A.T."/>
            <person name="Felipe M.S."/>
        </authorList>
    </citation>
    <scope>NUCLEOTIDE SEQUENCE [LARGE SCALE GENOMIC DNA]</scope>
    <source>
        <strain evidence="8">KSF</strain>
    </source>
</reference>
<accession>A0A1C1C6Q4</accession>
<comment type="caution">
    <text evidence="7">The sequence shown here is derived from an EMBL/GenBank/DDBJ whole genome shotgun (WGS) entry which is preliminary data.</text>
</comment>
<dbReference type="GO" id="GO:0016020">
    <property type="term" value="C:membrane"/>
    <property type="evidence" value="ECO:0007669"/>
    <property type="project" value="UniProtKB-SubCell"/>
</dbReference>
<feature type="compositionally biased region" description="Basic and acidic residues" evidence="5">
    <location>
        <begin position="403"/>
        <end position="451"/>
    </location>
</feature>
<organism evidence="7 8">
    <name type="scientific">Cladophialophora carrionii</name>
    <dbReference type="NCBI Taxonomy" id="86049"/>
    <lineage>
        <taxon>Eukaryota</taxon>
        <taxon>Fungi</taxon>
        <taxon>Dikarya</taxon>
        <taxon>Ascomycota</taxon>
        <taxon>Pezizomycotina</taxon>
        <taxon>Eurotiomycetes</taxon>
        <taxon>Chaetothyriomycetidae</taxon>
        <taxon>Chaetothyriales</taxon>
        <taxon>Herpotrichiellaceae</taxon>
        <taxon>Cladophialophora</taxon>
    </lineage>
</organism>
<dbReference type="PANTHER" id="PTHR12883:SF0">
    <property type="entry name" value="PAT COMPLEX SUBUNIT CCDC47"/>
    <property type="match status" value="1"/>
</dbReference>
<evidence type="ECO:0000313" key="8">
    <source>
        <dbReference type="Proteomes" id="UP000094526"/>
    </source>
</evidence>
<proteinExistence type="predicted"/>
<dbReference type="InterPro" id="IPR012879">
    <property type="entry name" value="CCDC47"/>
</dbReference>
<comment type="subcellular location">
    <subcellularLocation>
        <location evidence="1">Membrane</location>
        <topology evidence="1">Single-pass membrane protein</topology>
    </subcellularLocation>
</comment>
<dbReference type="EMBL" id="LGRB01000021">
    <property type="protein sequence ID" value="OCT44141.1"/>
    <property type="molecule type" value="Genomic_DNA"/>
</dbReference>
<feature type="transmembrane region" description="Helical" evidence="6">
    <location>
        <begin position="81"/>
        <end position="101"/>
    </location>
</feature>
<evidence type="ECO:0000256" key="2">
    <source>
        <dbReference type="ARBA" id="ARBA00022692"/>
    </source>
</evidence>
<evidence type="ECO:0000256" key="1">
    <source>
        <dbReference type="ARBA" id="ARBA00004167"/>
    </source>
</evidence>
<dbReference type="Proteomes" id="UP000094526">
    <property type="component" value="Unassembled WGS sequence"/>
</dbReference>
<dbReference type="GO" id="GO:0032469">
    <property type="term" value="P:endoplasmic reticulum calcium ion homeostasis"/>
    <property type="evidence" value="ECO:0007669"/>
    <property type="project" value="InterPro"/>
</dbReference>
<dbReference type="eggNOG" id="KOG2357">
    <property type="taxonomic scope" value="Eukaryota"/>
</dbReference>
<dbReference type="VEuPathDB" id="FungiDB:G647_01077"/>
<dbReference type="VEuPathDB" id="FungiDB:CLCR_00635"/>
<evidence type="ECO:0000313" key="7">
    <source>
        <dbReference type="EMBL" id="OCT44141.1"/>
    </source>
</evidence>
<dbReference type="AlphaFoldDB" id="A0A1C1C6Q4"/>
<keyword evidence="4 6" id="KW-0472">Membrane</keyword>
<evidence type="ECO:0000256" key="4">
    <source>
        <dbReference type="ARBA" id="ARBA00023136"/>
    </source>
</evidence>